<reference evidence="17 18" key="1">
    <citation type="submission" date="2019-10" db="EMBL/GenBank/DDBJ databases">
        <title>Georgenia wutianyii sp. nov. and Georgenia yuyongxinii sp. nov. isolated from plateau pika (Ochotona curzoniae) in the Qinghai-Tibet plateau of China.</title>
        <authorList>
            <person name="Tian Z."/>
        </authorList>
    </citation>
    <scope>NUCLEOTIDE SEQUENCE [LARGE SCALE GENOMIC DNA]</scope>
    <source>
        <strain evidence="17 18">JCM 19765</strain>
    </source>
</reference>
<dbReference type="InterPro" id="IPR050344">
    <property type="entry name" value="Peptidase_M1_aminopeptidases"/>
</dbReference>
<evidence type="ECO:0000256" key="14">
    <source>
        <dbReference type="SAM" id="SignalP"/>
    </source>
</evidence>
<evidence type="ECO:0000313" key="18">
    <source>
        <dbReference type="Proteomes" id="UP000437709"/>
    </source>
</evidence>
<comment type="cofactor">
    <cofactor evidence="2">
        <name>Zn(2+)</name>
        <dbReference type="ChEBI" id="CHEBI:29105"/>
    </cofactor>
</comment>
<evidence type="ECO:0000313" key="17">
    <source>
        <dbReference type="EMBL" id="MPV35670.1"/>
    </source>
</evidence>
<dbReference type="SUPFAM" id="SSF55486">
    <property type="entry name" value="Metalloproteases ('zincins'), catalytic domain"/>
    <property type="match status" value="1"/>
</dbReference>
<comment type="catalytic activity">
    <reaction evidence="1">
        <text>Release of an N-terminal amino acid, Xaa-|-Yaa- from a peptide, amide or arylamide. Xaa is preferably Ala, but may be most amino acids including Pro (slow action). When a terminal hydrophobic residue is followed by a prolyl residue, the two may be released as an intact Xaa-Pro dipeptide.</text>
        <dbReference type="EC" id="3.4.11.2"/>
    </reaction>
</comment>
<dbReference type="InterPro" id="IPR001930">
    <property type="entry name" value="Peptidase_M1"/>
</dbReference>
<evidence type="ECO:0000256" key="8">
    <source>
        <dbReference type="ARBA" id="ARBA00022801"/>
    </source>
</evidence>
<feature type="domain" description="Aminopeptidase N-like N-terminal" evidence="16">
    <location>
        <begin position="91"/>
        <end position="276"/>
    </location>
</feature>
<evidence type="ECO:0000256" key="4">
    <source>
        <dbReference type="ARBA" id="ARBA00012564"/>
    </source>
</evidence>
<keyword evidence="9" id="KW-0862">Zinc</keyword>
<dbReference type="EMBL" id="WHPC01000002">
    <property type="protein sequence ID" value="MPV35670.1"/>
    <property type="molecule type" value="Genomic_DNA"/>
</dbReference>
<protein>
    <recommendedName>
        <fullName evidence="5">Aminopeptidase N</fullName>
        <ecNumber evidence="4">3.4.11.2</ecNumber>
    </recommendedName>
    <alternativeName>
        <fullName evidence="11">Alanine aminopeptidase</fullName>
    </alternativeName>
    <alternativeName>
        <fullName evidence="12">Lysyl aminopeptidase</fullName>
    </alternativeName>
</protein>
<keyword evidence="7" id="KW-0479">Metal-binding</keyword>
<dbReference type="CDD" id="cd09603">
    <property type="entry name" value="M1_APN_like"/>
    <property type="match status" value="1"/>
</dbReference>
<evidence type="ECO:0000256" key="11">
    <source>
        <dbReference type="ARBA" id="ARBA00029811"/>
    </source>
</evidence>
<dbReference type="GO" id="GO:0008270">
    <property type="term" value="F:zinc ion binding"/>
    <property type="evidence" value="ECO:0007669"/>
    <property type="project" value="InterPro"/>
</dbReference>
<comment type="similarity">
    <text evidence="3">Belongs to the peptidase M1 family.</text>
</comment>
<feature type="chain" id="PRO_5027091344" description="Aminopeptidase N" evidence="14">
    <location>
        <begin position="37"/>
        <end position="518"/>
    </location>
</feature>
<feature type="domain" description="Peptidase M1 membrane alanine aminopeptidase" evidence="15">
    <location>
        <begin position="357"/>
        <end position="508"/>
    </location>
</feature>
<dbReference type="Pfam" id="PF01433">
    <property type="entry name" value="Peptidase_M1"/>
    <property type="match status" value="1"/>
</dbReference>
<organism evidence="17 18">
    <name type="scientific">Georgenia subflava</name>
    <dbReference type="NCBI Taxonomy" id="1622177"/>
    <lineage>
        <taxon>Bacteria</taxon>
        <taxon>Bacillati</taxon>
        <taxon>Actinomycetota</taxon>
        <taxon>Actinomycetes</taxon>
        <taxon>Micrococcales</taxon>
        <taxon>Bogoriellaceae</taxon>
        <taxon>Georgenia</taxon>
    </lineage>
</organism>
<dbReference type="InterPro" id="IPR042097">
    <property type="entry name" value="Aminopeptidase_N-like_N_sf"/>
</dbReference>
<feature type="region of interest" description="Disordered" evidence="13">
    <location>
        <begin position="37"/>
        <end position="75"/>
    </location>
</feature>
<proteinExistence type="inferred from homology"/>
<keyword evidence="10" id="KW-0482">Metalloprotease</keyword>
<gene>
    <name evidence="17" type="ORF">GB881_01160</name>
</gene>
<evidence type="ECO:0000256" key="12">
    <source>
        <dbReference type="ARBA" id="ARBA00031533"/>
    </source>
</evidence>
<keyword evidence="8" id="KW-0378">Hydrolase</keyword>
<comment type="caution">
    <text evidence="17">The sequence shown here is derived from an EMBL/GenBank/DDBJ whole genome shotgun (WGS) entry which is preliminary data.</text>
</comment>
<dbReference type="PANTHER" id="PTHR11533">
    <property type="entry name" value="PROTEASE M1 ZINC METALLOPROTEASE"/>
    <property type="match status" value="1"/>
</dbReference>
<keyword evidence="6" id="KW-0645">Protease</keyword>
<keyword evidence="18" id="KW-1185">Reference proteome</keyword>
<dbReference type="GO" id="GO:0008237">
    <property type="term" value="F:metallopeptidase activity"/>
    <property type="evidence" value="ECO:0007669"/>
    <property type="project" value="UniProtKB-KW"/>
</dbReference>
<evidence type="ECO:0000256" key="9">
    <source>
        <dbReference type="ARBA" id="ARBA00022833"/>
    </source>
</evidence>
<evidence type="ECO:0000256" key="7">
    <source>
        <dbReference type="ARBA" id="ARBA00022723"/>
    </source>
</evidence>
<evidence type="ECO:0000259" key="16">
    <source>
        <dbReference type="Pfam" id="PF17900"/>
    </source>
</evidence>
<dbReference type="OrthoDB" id="100605at2"/>
<evidence type="ECO:0000256" key="3">
    <source>
        <dbReference type="ARBA" id="ARBA00010136"/>
    </source>
</evidence>
<dbReference type="InterPro" id="IPR027268">
    <property type="entry name" value="Peptidase_M4/M1_CTD_sf"/>
</dbReference>
<dbReference type="GO" id="GO:0006508">
    <property type="term" value="P:proteolysis"/>
    <property type="evidence" value="ECO:0007669"/>
    <property type="project" value="UniProtKB-KW"/>
</dbReference>
<evidence type="ECO:0000256" key="2">
    <source>
        <dbReference type="ARBA" id="ARBA00001947"/>
    </source>
</evidence>
<dbReference type="InterPro" id="IPR045357">
    <property type="entry name" value="Aminopeptidase_N-like_N"/>
</dbReference>
<evidence type="ECO:0000256" key="1">
    <source>
        <dbReference type="ARBA" id="ARBA00000098"/>
    </source>
</evidence>
<dbReference type="PANTHER" id="PTHR11533:SF297">
    <property type="entry name" value="AMINOPEPTIDASE N"/>
    <property type="match status" value="1"/>
</dbReference>
<dbReference type="InterPro" id="IPR014782">
    <property type="entry name" value="Peptidase_M1_dom"/>
</dbReference>
<dbReference type="EC" id="3.4.11.2" evidence="4"/>
<evidence type="ECO:0000259" key="15">
    <source>
        <dbReference type="Pfam" id="PF01433"/>
    </source>
</evidence>
<evidence type="ECO:0000256" key="5">
    <source>
        <dbReference type="ARBA" id="ARBA00015611"/>
    </source>
</evidence>
<evidence type="ECO:0000256" key="10">
    <source>
        <dbReference type="ARBA" id="ARBA00023049"/>
    </source>
</evidence>
<dbReference type="Gene3D" id="2.60.40.1730">
    <property type="entry name" value="tricorn interacting facor f3 domain"/>
    <property type="match status" value="1"/>
</dbReference>
<evidence type="ECO:0000256" key="13">
    <source>
        <dbReference type="SAM" id="MobiDB-lite"/>
    </source>
</evidence>
<sequence length="518" mass="56003">MSPSASPSGSHARRLTVAVASVAVATAGLTAVPAVASETAVGSPGEARATGRAHGSDDHGRRGHPRFSAGAPGAGDPYLPFAGNGGIDVRHYDLDLRYTPPTAEPAPLEGHLDATATIRLRATANLDQFNLDLRGLEPSAVWVDGKRARFTHADLNDQQPGPDELVITPRPKLRKGERVTVTITYGGTTGRPTDLEGALYGWVTTRDGAMVANEPDGAATWFPANDHPTDKATFDVDLTVPQGYVGVSNGVLERRQTRRGWTTWSWHAPDQMASYLATASVGNYEMRTSTAGPDDVPVLDFVDPDLDPVNAATTETTLGLTDEMMDFFTGLYGDYPFVAYGSIVDDDSIGYALETQTRSIFSRVAREGTAAHELAHSWVGNAVSPYRWSDIWLNEGWATYSTHLWTEHRGGPSAQAQFDELMTIPADDPFWTTVVADPGPLGLFAGAVYDRGAATLHALRGEIGDEAFRALAREWVERYDDRTASTADFEALAEEISGQDLTQFFTVWLHTPTKPVEW</sequence>
<dbReference type="SUPFAM" id="SSF63737">
    <property type="entry name" value="Leukotriene A4 hydrolase N-terminal domain"/>
    <property type="match status" value="1"/>
</dbReference>
<dbReference type="Proteomes" id="UP000437709">
    <property type="component" value="Unassembled WGS sequence"/>
</dbReference>
<dbReference type="AlphaFoldDB" id="A0A6N7ECH0"/>
<dbReference type="PRINTS" id="PR00756">
    <property type="entry name" value="ALADIPTASE"/>
</dbReference>
<dbReference type="Pfam" id="PF17900">
    <property type="entry name" value="Peptidase_M1_N"/>
    <property type="match status" value="1"/>
</dbReference>
<accession>A0A6N7ECH0</accession>
<feature type="signal peptide" evidence="14">
    <location>
        <begin position="1"/>
        <end position="36"/>
    </location>
</feature>
<name>A0A6N7ECH0_9MICO</name>
<dbReference type="GO" id="GO:0016285">
    <property type="term" value="F:alanyl aminopeptidase activity"/>
    <property type="evidence" value="ECO:0007669"/>
    <property type="project" value="UniProtKB-EC"/>
</dbReference>
<keyword evidence="14" id="KW-0732">Signal</keyword>
<dbReference type="Gene3D" id="1.10.390.10">
    <property type="entry name" value="Neutral Protease Domain 2"/>
    <property type="match status" value="1"/>
</dbReference>
<evidence type="ECO:0000256" key="6">
    <source>
        <dbReference type="ARBA" id="ARBA00022670"/>
    </source>
</evidence>